<evidence type="ECO:0000256" key="1">
    <source>
        <dbReference type="ARBA" id="ARBA00022529"/>
    </source>
</evidence>
<keyword evidence="3" id="KW-0378">Hydrolase</keyword>
<evidence type="ECO:0000256" key="2">
    <source>
        <dbReference type="ARBA" id="ARBA00022638"/>
    </source>
</evidence>
<comment type="caution">
    <text evidence="7">The sequence shown here is derived from an EMBL/GenBank/DDBJ whole genome shotgun (WGS) entry which is preliminary data.</text>
</comment>
<dbReference type="SMART" id="SM00047">
    <property type="entry name" value="LYZ2"/>
    <property type="match status" value="1"/>
</dbReference>
<dbReference type="PROSITE" id="PS51782">
    <property type="entry name" value="LYSM"/>
    <property type="match status" value="1"/>
</dbReference>
<evidence type="ECO:0000259" key="6">
    <source>
        <dbReference type="PROSITE" id="PS51782"/>
    </source>
</evidence>
<dbReference type="InterPro" id="IPR002901">
    <property type="entry name" value="MGlyc_endo_b_GlcNAc-like_dom"/>
</dbReference>
<sequence length="328" mass="36444">MYKFLLIISFIAFGVTAAAQKITPEEYIAMYKDAAIAEMQRVGIPASVTLAQGILETESGNSDLVKKSNNHFGIKCKSTWKGESVTHTDDAPDECFRKYPTALDSYKDHSDYLRNTPRYADLFKLAPGDYKGWAYGLRKAGYATNPKYPQIVISNIEKYNLQQYDQLGTVTDVAVNTKPIVTEQKAVVEMVEPVVSTSNIKPVTLPTSTTPVDLGNTKVNGLKVVFATKGMSLLAIATAANIDLQKLLDYNDLMNDGLLKADQLIYLERKAKQGNRDFYTVLQNERLYDAAQNNGVQLKMIAQYNGLNENDMIKKGTKIKLRPSSISN</sequence>
<evidence type="ECO:0000256" key="3">
    <source>
        <dbReference type="ARBA" id="ARBA00022801"/>
    </source>
</evidence>
<dbReference type="PANTHER" id="PTHR33308">
    <property type="entry name" value="PEPTIDOGLYCAN HYDROLASE FLGJ"/>
    <property type="match status" value="1"/>
</dbReference>
<dbReference type="CDD" id="cd00118">
    <property type="entry name" value="LysM"/>
    <property type="match status" value="1"/>
</dbReference>
<accession>A0ABV8QPV0</accession>
<dbReference type="PANTHER" id="PTHR33308:SF9">
    <property type="entry name" value="PEPTIDOGLYCAN HYDROLASE FLGJ"/>
    <property type="match status" value="1"/>
</dbReference>
<feature type="signal peptide" evidence="5">
    <location>
        <begin position="1"/>
        <end position="17"/>
    </location>
</feature>
<gene>
    <name evidence="7" type="ORF">ACFOWM_05425</name>
</gene>
<dbReference type="InterPro" id="IPR051056">
    <property type="entry name" value="Glycosyl_Hydrolase_73"/>
</dbReference>
<proteinExistence type="predicted"/>
<feature type="chain" id="PRO_5046910174" description="Peptidoglycan hydrolase" evidence="5">
    <location>
        <begin position="18"/>
        <end position="328"/>
    </location>
</feature>
<name>A0ABV8QPV0_9BACT</name>
<dbReference type="Gene3D" id="3.10.350.10">
    <property type="entry name" value="LysM domain"/>
    <property type="match status" value="1"/>
</dbReference>
<dbReference type="RefSeq" id="WP_379707663.1">
    <property type="nucleotide sequence ID" value="NZ_JBHSCZ010000001.1"/>
</dbReference>
<dbReference type="Pfam" id="PF01476">
    <property type="entry name" value="LysM"/>
    <property type="match status" value="2"/>
</dbReference>
<evidence type="ECO:0000313" key="8">
    <source>
        <dbReference type="Proteomes" id="UP001595907"/>
    </source>
</evidence>
<dbReference type="SMART" id="SM00257">
    <property type="entry name" value="LysM"/>
    <property type="match status" value="2"/>
</dbReference>
<feature type="domain" description="LysM" evidence="6">
    <location>
        <begin position="277"/>
        <end position="321"/>
    </location>
</feature>
<keyword evidence="8" id="KW-1185">Reference proteome</keyword>
<dbReference type="EMBL" id="JBHSCZ010000001">
    <property type="protein sequence ID" value="MFC4262305.1"/>
    <property type="molecule type" value="Genomic_DNA"/>
</dbReference>
<reference evidence="8" key="1">
    <citation type="journal article" date="2019" name="Int. J. Syst. Evol. Microbiol.">
        <title>The Global Catalogue of Microorganisms (GCM) 10K type strain sequencing project: providing services to taxonomists for standard genome sequencing and annotation.</title>
        <authorList>
            <consortium name="The Broad Institute Genomics Platform"/>
            <consortium name="The Broad Institute Genome Sequencing Center for Infectious Disease"/>
            <person name="Wu L."/>
            <person name="Ma J."/>
        </authorList>
    </citation>
    <scope>NUCLEOTIDE SEQUENCE [LARGE SCALE GENOMIC DNA]</scope>
    <source>
        <strain evidence="8">CECT 8289</strain>
    </source>
</reference>
<organism evidence="7 8">
    <name type="scientific">Ferruginibacter yonginensis</name>
    <dbReference type="NCBI Taxonomy" id="1310416"/>
    <lineage>
        <taxon>Bacteria</taxon>
        <taxon>Pseudomonadati</taxon>
        <taxon>Bacteroidota</taxon>
        <taxon>Chitinophagia</taxon>
        <taxon>Chitinophagales</taxon>
        <taxon>Chitinophagaceae</taxon>
        <taxon>Ferruginibacter</taxon>
    </lineage>
</organism>
<dbReference type="InterPro" id="IPR018392">
    <property type="entry name" value="LysM"/>
</dbReference>
<keyword evidence="5" id="KW-0732">Signal</keyword>
<evidence type="ECO:0000256" key="4">
    <source>
        <dbReference type="ARBA" id="ARBA00032108"/>
    </source>
</evidence>
<dbReference type="Pfam" id="PF01832">
    <property type="entry name" value="Glucosaminidase"/>
    <property type="match status" value="1"/>
</dbReference>
<dbReference type="Proteomes" id="UP001595907">
    <property type="component" value="Unassembled WGS sequence"/>
</dbReference>
<dbReference type="Gene3D" id="1.10.530.10">
    <property type="match status" value="1"/>
</dbReference>
<protein>
    <recommendedName>
        <fullName evidence="4">Peptidoglycan hydrolase</fullName>
    </recommendedName>
</protein>
<evidence type="ECO:0000256" key="5">
    <source>
        <dbReference type="SAM" id="SignalP"/>
    </source>
</evidence>
<evidence type="ECO:0000313" key="7">
    <source>
        <dbReference type="EMBL" id="MFC4262305.1"/>
    </source>
</evidence>
<keyword evidence="1" id="KW-0929">Antimicrobial</keyword>
<keyword evidence="2" id="KW-0081">Bacteriolytic enzyme</keyword>
<dbReference type="InterPro" id="IPR036779">
    <property type="entry name" value="LysM_dom_sf"/>
</dbReference>